<keyword evidence="8" id="KW-1185">Reference proteome</keyword>
<dbReference type="InterPro" id="IPR041641">
    <property type="entry name" value="CALCOCO1/2_Zn_UBZ1"/>
</dbReference>
<evidence type="ECO:0000256" key="3">
    <source>
        <dbReference type="ARBA" id="ARBA00022833"/>
    </source>
</evidence>
<dbReference type="Proteomes" id="UP001458880">
    <property type="component" value="Unassembled WGS sequence"/>
</dbReference>
<comment type="caution">
    <text evidence="7">The sequence shown here is derived from an EMBL/GenBank/DDBJ whole genome shotgun (WGS) entry which is preliminary data.</text>
</comment>
<organism evidence="7 8">
    <name type="scientific">Popillia japonica</name>
    <name type="common">Japanese beetle</name>
    <dbReference type="NCBI Taxonomy" id="7064"/>
    <lineage>
        <taxon>Eukaryota</taxon>
        <taxon>Metazoa</taxon>
        <taxon>Ecdysozoa</taxon>
        <taxon>Arthropoda</taxon>
        <taxon>Hexapoda</taxon>
        <taxon>Insecta</taxon>
        <taxon>Pterygota</taxon>
        <taxon>Neoptera</taxon>
        <taxon>Endopterygota</taxon>
        <taxon>Coleoptera</taxon>
        <taxon>Polyphaga</taxon>
        <taxon>Scarabaeiformia</taxon>
        <taxon>Scarabaeidae</taxon>
        <taxon>Rutelinae</taxon>
        <taxon>Popillia</taxon>
    </lineage>
</organism>
<evidence type="ECO:0000256" key="4">
    <source>
        <dbReference type="ARBA" id="ARBA00023054"/>
    </source>
</evidence>
<gene>
    <name evidence="7" type="ORF">QE152_g13757</name>
</gene>
<evidence type="ECO:0000313" key="8">
    <source>
        <dbReference type="Proteomes" id="UP001458880"/>
    </source>
</evidence>
<evidence type="ECO:0000256" key="1">
    <source>
        <dbReference type="ARBA" id="ARBA00022723"/>
    </source>
</evidence>
<keyword evidence="1" id="KW-0479">Metal-binding</keyword>
<keyword evidence="4 5" id="KW-0175">Coiled coil</keyword>
<accession>A0AAW1LBL5</accession>
<dbReference type="EMBL" id="JASPKY010000134">
    <property type="protein sequence ID" value="KAK9731307.1"/>
    <property type="molecule type" value="Genomic_DNA"/>
</dbReference>
<keyword evidence="2" id="KW-0863">Zinc-finger</keyword>
<reference evidence="7 8" key="1">
    <citation type="journal article" date="2024" name="BMC Genomics">
        <title>De novo assembly and annotation of Popillia japonica's genome with initial clues to its potential as an invasive pest.</title>
        <authorList>
            <person name="Cucini C."/>
            <person name="Boschi S."/>
            <person name="Funari R."/>
            <person name="Cardaioli E."/>
            <person name="Iannotti N."/>
            <person name="Marturano G."/>
            <person name="Paoli F."/>
            <person name="Bruttini M."/>
            <person name="Carapelli A."/>
            <person name="Frati F."/>
            <person name="Nardi F."/>
        </authorList>
    </citation>
    <scope>NUCLEOTIDE SEQUENCE [LARGE SCALE GENOMIC DNA]</scope>
    <source>
        <strain evidence="7">DMR45628</strain>
    </source>
</reference>
<keyword evidence="7" id="KW-0675">Receptor</keyword>
<feature type="domain" description="UBZ1-type" evidence="6">
    <location>
        <begin position="288"/>
        <end position="312"/>
    </location>
</feature>
<protein>
    <submittedName>
        <fullName evidence="7">Autophagy receptor zinc finger-C2H2 domain</fullName>
    </submittedName>
</protein>
<dbReference type="Pfam" id="PF18112">
    <property type="entry name" value="Zn-C2H2_12"/>
    <property type="match status" value="1"/>
</dbReference>
<evidence type="ECO:0000259" key="6">
    <source>
        <dbReference type="Pfam" id="PF18112"/>
    </source>
</evidence>
<evidence type="ECO:0000256" key="5">
    <source>
        <dbReference type="SAM" id="Coils"/>
    </source>
</evidence>
<evidence type="ECO:0000313" key="7">
    <source>
        <dbReference type="EMBL" id="KAK9731307.1"/>
    </source>
</evidence>
<feature type="coiled-coil region" evidence="5">
    <location>
        <begin position="15"/>
        <end position="75"/>
    </location>
</feature>
<evidence type="ECO:0000256" key="2">
    <source>
        <dbReference type="ARBA" id="ARBA00022771"/>
    </source>
</evidence>
<name>A0AAW1LBL5_POPJA</name>
<keyword evidence="3" id="KW-0862">Zinc</keyword>
<dbReference type="AlphaFoldDB" id="A0AAW1LBL5"/>
<dbReference type="GO" id="GO:0008270">
    <property type="term" value="F:zinc ion binding"/>
    <property type="evidence" value="ECO:0007669"/>
    <property type="project" value="UniProtKB-KW"/>
</dbReference>
<proteinExistence type="predicted"/>
<sequence length="314" mass="35683">MEDSTGSRYASHFALQTLKERCQSLQQKLSVLEEENIALRVQCNKSEPQHSVTESDVLKRKILELTEQKSKLEDNFHLVVNENKKLWTRLSKLLQVNKTLGSHLTKINESLNQHTKKGLIRSNTFAQSDCDAKIAVAENDKISLELEDVSLKLISTIAKEKTELEAQCSEMMEIQSSVASNSFGFSYVNDNNDTTVQELEEHLTDLKSVKDTLEQQNIKLATALVHMDHIKNGNICQKCSNTLNIVIHQNIPLTEKDNEEELQLQSLAKWATPEHSTVFVQDDRSINVCPMCNKTYSKNSTSSFLLHVENHFKL</sequence>